<organism evidence="2 3">
    <name type="scientific">Dactylosporangium salmoneum</name>
    <dbReference type="NCBI Taxonomy" id="53361"/>
    <lineage>
        <taxon>Bacteria</taxon>
        <taxon>Bacillati</taxon>
        <taxon>Actinomycetota</taxon>
        <taxon>Actinomycetes</taxon>
        <taxon>Micromonosporales</taxon>
        <taxon>Micromonosporaceae</taxon>
        <taxon>Dactylosporangium</taxon>
    </lineage>
</organism>
<protein>
    <submittedName>
        <fullName evidence="2">Uncharacterized protein</fullName>
    </submittedName>
</protein>
<feature type="transmembrane region" description="Helical" evidence="1">
    <location>
        <begin position="138"/>
        <end position="161"/>
    </location>
</feature>
<feature type="transmembrane region" description="Helical" evidence="1">
    <location>
        <begin position="64"/>
        <end position="85"/>
    </location>
</feature>
<sequence length="178" mass="18131">MTSPQLGRPGVVSVAGWALVGGAALIAAGMAMETNEYFVSVKVYEDAVADGTVTSGLFEGLSSLFVLAEVTFVFGLAVALATLAVRTARGVPGARTAAWVLAVVAMLCPSASLSGRARDSVGTAGVVQRGVEASLPQWYIPAHIGIEAAALLCLIAGLVLLMTPAARRYFRPAPVSAA</sequence>
<dbReference type="EMBL" id="BAAARV010000124">
    <property type="protein sequence ID" value="GAA2391654.1"/>
    <property type="molecule type" value="Genomic_DNA"/>
</dbReference>
<reference evidence="3" key="1">
    <citation type="journal article" date="2019" name="Int. J. Syst. Evol. Microbiol.">
        <title>The Global Catalogue of Microorganisms (GCM) 10K type strain sequencing project: providing services to taxonomists for standard genome sequencing and annotation.</title>
        <authorList>
            <consortium name="The Broad Institute Genomics Platform"/>
            <consortium name="The Broad Institute Genome Sequencing Center for Infectious Disease"/>
            <person name="Wu L."/>
            <person name="Ma J."/>
        </authorList>
    </citation>
    <scope>NUCLEOTIDE SEQUENCE [LARGE SCALE GENOMIC DNA]</scope>
    <source>
        <strain evidence="3">JCM 3272</strain>
    </source>
</reference>
<gene>
    <name evidence="2" type="ORF">GCM10010170_104120</name>
</gene>
<proteinExistence type="predicted"/>
<keyword evidence="1" id="KW-0472">Membrane</keyword>
<evidence type="ECO:0000313" key="2">
    <source>
        <dbReference type="EMBL" id="GAA2391654.1"/>
    </source>
</evidence>
<keyword evidence="1" id="KW-1133">Transmembrane helix</keyword>
<evidence type="ECO:0000256" key="1">
    <source>
        <dbReference type="SAM" id="Phobius"/>
    </source>
</evidence>
<evidence type="ECO:0000313" key="3">
    <source>
        <dbReference type="Proteomes" id="UP001501444"/>
    </source>
</evidence>
<dbReference type="Proteomes" id="UP001501444">
    <property type="component" value="Unassembled WGS sequence"/>
</dbReference>
<comment type="caution">
    <text evidence="2">The sequence shown here is derived from an EMBL/GenBank/DDBJ whole genome shotgun (WGS) entry which is preliminary data.</text>
</comment>
<feature type="transmembrane region" description="Helical" evidence="1">
    <location>
        <begin position="12"/>
        <end position="32"/>
    </location>
</feature>
<keyword evidence="3" id="KW-1185">Reference proteome</keyword>
<dbReference type="RefSeq" id="WP_344620197.1">
    <property type="nucleotide sequence ID" value="NZ_BAAARV010000124.1"/>
</dbReference>
<keyword evidence="1" id="KW-0812">Transmembrane</keyword>
<accession>A0ABN3HZT5</accession>
<name>A0ABN3HZT5_9ACTN</name>
<feature type="transmembrane region" description="Helical" evidence="1">
    <location>
        <begin position="97"/>
        <end position="118"/>
    </location>
</feature>